<evidence type="ECO:0000313" key="1">
    <source>
        <dbReference type="EMBL" id="CAG8750954.1"/>
    </source>
</evidence>
<organism evidence="1 2">
    <name type="scientific">Dentiscutata heterogama</name>
    <dbReference type="NCBI Taxonomy" id="1316150"/>
    <lineage>
        <taxon>Eukaryota</taxon>
        <taxon>Fungi</taxon>
        <taxon>Fungi incertae sedis</taxon>
        <taxon>Mucoromycota</taxon>
        <taxon>Glomeromycotina</taxon>
        <taxon>Glomeromycetes</taxon>
        <taxon>Diversisporales</taxon>
        <taxon>Gigasporaceae</taxon>
        <taxon>Dentiscutata</taxon>
    </lineage>
</organism>
<reference evidence="1" key="1">
    <citation type="submission" date="2021-06" db="EMBL/GenBank/DDBJ databases">
        <authorList>
            <person name="Kallberg Y."/>
            <person name="Tangrot J."/>
            <person name="Rosling A."/>
        </authorList>
    </citation>
    <scope>NUCLEOTIDE SEQUENCE</scope>
    <source>
        <strain evidence="1">IL203A</strain>
    </source>
</reference>
<keyword evidence="2" id="KW-1185">Reference proteome</keyword>
<comment type="caution">
    <text evidence="1">The sequence shown here is derived from an EMBL/GenBank/DDBJ whole genome shotgun (WGS) entry which is preliminary data.</text>
</comment>
<feature type="non-terminal residue" evidence="1">
    <location>
        <position position="1"/>
    </location>
</feature>
<accession>A0ACA9QLP2</accession>
<evidence type="ECO:0000313" key="2">
    <source>
        <dbReference type="Proteomes" id="UP000789702"/>
    </source>
</evidence>
<name>A0ACA9QLP2_9GLOM</name>
<sequence length="185" mass="21674">KFITVPRTNAGEFITQLRRYSRTPENSSQCPRTNSREFIIQHRRYLRTPENSSQCPRTNTGENSPHNAEGVQEHQDKHQRIHHMMPKVFKNKHQRIHHSAKSAQGQMSENLPQCQRCSRTNTKEFITVPKVPKDKCRRIHYTIPKVFKNKHQRIHQNTESAQKQTPENSLHNAKGVQEQIPENSS</sequence>
<dbReference type="Proteomes" id="UP000789702">
    <property type="component" value="Unassembled WGS sequence"/>
</dbReference>
<proteinExistence type="predicted"/>
<gene>
    <name evidence="1" type="ORF">DHETER_LOCUS14632</name>
</gene>
<protein>
    <submittedName>
        <fullName evidence="1">49_t:CDS:1</fullName>
    </submittedName>
</protein>
<dbReference type="EMBL" id="CAJVPU010046114">
    <property type="protein sequence ID" value="CAG8750954.1"/>
    <property type="molecule type" value="Genomic_DNA"/>
</dbReference>